<dbReference type="InParanoid" id="A0A0P0VXC1"/>
<feature type="compositionally biased region" description="Low complexity" evidence="1">
    <location>
        <begin position="107"/>
        <end position="133"/>
    </location>
</feature>
<dbReference type="Gramene" id="Os03t0344232-00">
    <property type="protein sequence ID" value="Os03t0344232-00"/>
    <property type="gene ID" value="Os03g0344232"/>
</dbReference>
<reference evidence="2 3" key="3">
    <citation type="journal article" date="2013" name="Rice">
        <title>Improvement of the Oryza sativa Nipponbare reference genome using next generation sequence and optical map data.</title>
        <authorList>
            <person name="Kawahara Y."/>
            <person name="de la Bastide M."/>
            <person name="Hamilton J.P."/>
            <person name="Kanamori H."/>
            <person name="McCombie W.R."/>
            <person name="Ouyang S."/>
            <person name="Schwartz D.C."/>
            <person name="Tanaka T."/>
            <person name="Wu J."/>
            <person name="Zhou S."/>
            <person name="Childs K.L."/>
            <person name="Davidson R.M."/>
            <person name="Lin H."/>
            <person name="Quesada-Ocampo L."/>
            <person name="Vaillancourt B."/>
            <person name="Sakai H."/>
            <person name="Lee S.S."/>
            <person name="Kim J."/>
            <person name="Numa H."/>
            <person name="Itoh T."/>
            <person name="Buell C.R."/>
            <person name="Matsumoto T."/>
        </authorList>
    </citation>
    <scope>NUCLEOTIDE SEQUENCE [LARGE SCALE GENOMIC DNA]</scope>
    <source>
        <strain evidence="3">cv. Nipponbare</strain>
    </source>
</reference>
<proteinExistence type="predicted"/>
<dbReference type="EMBL" id="AP014959">
    <property type="protein sequence ID" value="BAS84146.1"/>
    <property type="molecule type" value="Genomic_DNA"/>
</dbReference>
<evidence type="ECO:0000256" key="1">
    <source>
        <dbReference type="SAM" id="MobiDB-lite"/>
    </source>
</evidence>
<protein>
    <submittedName>
        <fullName evidence="2">Os03g0344232 protein</fullName>
    </submittedName>
</protein>
<reference evidence="2 3" key="2">
    <citation type="journal article" date="2013" name="Plant Cell Physiol.">
        <title>Rice Annotation Project Database (RAP-DB): an integrative and interactive database for rice genomics.</title>
        <authorList>
            <person name="Sakai H."/>
            <person name="Lee S.S."/>
            <person name="Tanaka T."/>
            <person name="Numa H."/>
            <person name="Kim J."/>
            <person name="Kawahara Y."/>
            <person name="Wakimoto H."/>
            <person name="Yang C.C."/>
            <person name="Iwamoto M."/>
            <person name="Abe T."/>
            <person name="Yamada Y."/>
            <person name="Muto A."/>
            <person name="Inokuchi H."/>
            <person name="Ikemura T."/>
            <person name="Matsumoto T."/>
            <person name="Sasaki T."/>
            <person name="Itoh T."/>
        </authorList>
    </citation>
    <scope>NUCLEOTIDE SEQUENCE [LARGE SCALE GENOMIC DNA]</scope>
    <source>
        <strain evidence="3">cv. Nipponbare</strain>
    </source>
</reference>
<organism evidence="2 3">
    <name type="scientific">Oryza sativa subsp. japonica</name>
    <name type="common">Rice</name>
    <dbReference type="NCBI Taxonomy" id="39947"/>
    <lineage>
        <taxon>Eukaryota</taxon>
        <taxon>Viridiplantae</taxon>
        <taxon>Streptophyta</taxon>
        <taxon>Embryophyta</taxon>
        <taxon>Tracheophyta</taxon>
        <taxon>Spermatophyta</taxon>
        <taxon>Magnoliopsida</taxon>
        <taxon>Liliopsida</taxon>
        <taxon>Poales</taxon>
        <taxon>Poaceae</taxon>
        <taxon>BOP clade</taxon>
        <taxon>Oryzoideae</taxon>
        <taxon>Oryzeae</taxon>
        <taxon>Oryzinae</taxon>
        <taxon>Oryza</taxon>
        <taxon>Oryza sativa</taxon>
    </lineage>
</organism>
<evidence type="ECO:0000313" key="3">
    <source>
        <dbReference type="Proteomes" id="UP000059680"/>
    </source>
</evidence>
<accession>A0A0P0VXC1</accession>
<name>A0A0P0VXC1_ORYSJ</name>
<dbReference type="PaxDb" id="39947-A0A0P0VXC1"/>
<dbReference type="Proteomes" id="UP000059680">
    <property type="component" value="Chromosome 3"/>
</dbReference>
<feature type="region of interest" description="Disordered" evidence="1">
    <location>
        <begin position="71"/>
        <end position="135"/>
    </location>
</feature>
<keyword evidence="3" id="KW-1185">Reference proteome</keyword>
<reference evidence="3" key="1">
    <citation type="journal article" date="2005" name="Nature">
        <title>The map-based sequence of the rice genome.</title>
        <authorList>
            <consortium name="International rice genome sequencing project (IRGSP)"/>
            <person name="Matsumoto T."/>
            <person name="Wu J."/>
            <person name="Kanamori H."/>
            <person name="Katayose Y."/>
            <person name="Fujisawa M."/>
            <person name="Namiki N."/>
            <person name="Mizuno H."/>
            <person name="Yamamoto K."/>
            <person name="Antonio B.A."/>
            <person name="Baba T."/>
            <person name="Sakata K."/>
            <person name="Nagamura Y."/>
            <person name="Aoki H."/>
            <person name="Arikawa K."/>
            <person name="Arita K."/>
            <person name="Bito T."/>
            <person name="Chiden Y."/>
            <person name="Fujitsuka N."/>
            <person name="Fukunaka R."/>
            <person name="Hamada M."/>
            <person name="Harada C."/>
            <person name="Hayashi A."/>
            <person name="Hijishita S."/>
            <person name="Honda M."/>
            <person name="Hosokawa S."/>
            <person name="Ichikawa Y."/>
            <person name="Idonuma A."/>
            <person name="Iijima M."/>
            <person name="Ikeda M."/>
            <person name="Ikeno M."/>
            <person name="Ito K."/>
            <person name="Ito S."/>
            <person name="Ito T."/>
            <person name="Ito Y."/>
            <person name="Ito Y."/>
            <person name="Iwabuchi A."/>
            <person name="Kamiya K."/>
            <person name="Karasawa W."/>
            <person name="Kurita K."/>
            <person name="Katagiri S."/>
            <person name="Kikuta A."/>
            <person name="Kobayashi H."/>
            <person name="Kobayashi N."/>
            <person name="Machita K."/>
            <person name="Maehara T."/>
            <person name="Masukawa M."/>
            <person name="Mizubayashi T."/>
            <person name="Mukai Y."/>
            <person name="Nagasaki H."/>
            <person name="Nagata Y."/>
            <person name="Naito S."/>
            <person name="Nakashima M."/>
            <person name="Nakama Y."/>
            <person name="Nakamichi Y."/>
            <person name="Nakamura M."/>
            <person name="Meguro A."/>
            <person name="Negishi M."/>
            <person name="Ohta I."/>
            <person name="Ohta T."/>
            <person name="Okamoto M."/>
            <person name="Ono N."/>
            <person name="Saji S."/>
            <person name="Sakaguchi M."/>
            <person name="Sakai K."/>
            <person name="Shibata M."/>
            <person name="Shimokawa T."/>
            <person name="Song J."/>
            <person name="Takazaki Y."/>
            <person name="Terasawa K."/>
            <person name="Tsugane M."/>
            <person name="Tsuji K."/>
            <person name="Ueda S."/>
            <person name="Waki K."/>
            <person name="Yamagata H."/>
            <person name="Yamamoto M."/>
            <person name="Yamamoto S."/>
            <person name="Yamane H."/>
            <person name="Yoshiki S."/>
            <person name="Yoshihara R."/>
            <person name="Yukawa K."/>
            <person name="Zhong H."/>
            <person name="Yano M."/>
            <person name="Yuan Q."/>
            <person name="Ouyang S."/>
            <person name="Liu J."/>
            <person name="Jones K.M."/>
            <person name="Gansberger K."/>
            <person name="Moffat K."/>
            <person name="Hill J."/>
            <person name="Bera J."/>
            <person name="Fadrosh D."/>
            <person name="Jin S."/>
            <person name="Johri S."/>
            <person name="Kim M."/>
            <person name="Overton L."/>
            <person name="Reardon M."/>
            <person name="Tsitrin T."/>
            <person name="Vuong H."/>
            <person name="Weaver B."/>
            <person name="Ciecko A."/>
            <person name="Tallon L."/>
            <person name="Jackson J."/>
            <person name="Pai G."/>
            <person name="Aken S.V."/>
            <person name="Utterback T."/>
            <person name="Reidmuller S."/>
            <person name="Feldblyum T."/>
            <person name="Hsiao J."/>
            <person name="Zismann V."/>
            <person name="Iobst S."/>
            <person name="de Vazeille A.R."/>
            <person name="Buell C.R."/>
            <person name="Ying K."/>
            <person name="Li Y."/>
            <person name="Lu T."/>
            <person name="Huang Y."/>
            <person name="Zhao Q."/>
            <person name="Feng Q."/>
            <person name="Zhang L."/>
            <person name="Zhu J."/>
            <person name="Weng Q."/>
            <person name="Mu J."/>
            <person name="Lu Y."/>
            <person name="Fan D."/>
            <person name="Liu Y."/>
            <person name="Guan J."/>
            <person name="Zhang Y."/>
            <person name="Yu S."/>
            <person name="Liu X."/>
            <person name="Zhang Y."/>
            <person name="Hong G."/>
            <person name="Han B."/>
            <person name="Choisne N."/>
            <person name="Demange N."/>
            <person name="Orjeda G."/>
            <person name="Samain S."/>
            <person name="Cattolico L."/>
            <person name="Pelletier E."/>
            <person name="Couloux A."/>
            <person name="Segurens B."/>
            <person name="Wincker P."/>
            <person name="D'Hont A."/>
            <person name="Scarpelli C."/>
            <person name="Weissenbach J."/>
            <person name="Salanoubat M."/>
            <person name="Quetier F."/>
            <person name="Yu Y."/>
            <person name="Kim H.R."/>
            <person name="Rambo T."/>
            <person name="Currie J."/>
            <person name="Collura K."/>
            <person name="Luo M."/>
            <person name="Yang T."/>
            <person name="Ammiraju J.S.S."/>
            <person name="Engler F."/>
            <person name="Soderlund C."/>
            <person name="Wing R.A."/>
            <person name="Palmer L.E."/>
            <person name="de la Bastide M."/>
            <person name="Spiegel L."/>
            <person name="Nascimento L."/>
            <person name="Zutavern T."/>
            <person name="O'Shaughnessy A."/>
            <person name="Dike S."/>
            <person name="Dedhia N."/>
            <person name="Preston R."/>
            <person name="Balija V."/>
            <person name="McCombie W.R."/>
            <person name="Chow T."/>
            <person name="Chen H."/>
            <person name="Chung M."/>
            <person name="Chen C."/>
            <person name="Shaw J."/>
            <person name="Wu H."/>
            <person name="Hsiao K."/>
            <person name="Chao Y."/>
            <person name="Chu M."/>
            <person name="Cheng C."/>
            <person name="Hour A."/>
            <person name="Lee P."/>
            <person name="Lin S."/>
            <person name="Lin Y."/>
            <person name="Liou J."/>
            <person name="Liu S."/>
            <person name="Hsing Y."/>
            <person name="Raghuvanshi S."/>
            <person name="Mohanty A."/>
            <person name="Bharti A.K."/>
            <person name="Gaur A."/>
            <person name="Gupta V."/>
            <person name="Kumar D."/>
            <person name="Ravi V."/>
            <person name="Vij S."/>
            <person name="Kapur A."/>
            <person name="Khurana P."/>
            <person name="Khurana P."/>
            <person name="Khurana J.P."/>
            <person name="Tyagi A.K."/>
            <person name="Gaikwad K."/>
            <person name="Singh A."/>
            <person name="Dalal V."/>
            <person name="Srivastava S."/>
            <person name="Dixit A."/>
            <person name="Pal A.K."/>
            <person name="Ghazi I.A."/>
            <person name="Yadav M."/>
            <person name="Pandit A."/>
            <person name="Bhargava A."/>
            <person name="Sureshbabu K."/>
            <person name="Batra K."/>
            <person name="Sharma T.R."/>
            <person name="Mohapatra T."/>
            <person name="Singh N.K."/>
            <person name="Messing J."/>
            <person name="Nelson A.B."/>
            <person name="Fuks G."/>
            <person name="Kavchok S."/>
            <person name="Keizer G."/>
            <person name="Linton E."/>
            <person name="Llaca V."/>
            <person name="Song R."/>
            <person name="Tanyolac B."/>
            <person name="Young S."/>
            <person name="Ho-Il K."/>
            <person name="Hahn J.H."/>
            <person name="Sangsakoo G."/>
            <person name="Vanavichit A."/>
            <person name="de Mattos Luiz.A.T."/>
            <person name="Zimmer P.D."/>
            <person name="Malone G."/>
            <person name="Dellagostin O."/>
            <person name="de Oliveira A.C."/>
            <person name="Bevan M."/>
            <person name="Bancroft I."/>
            <person name="Minx P."/>
            <person name="Cordum H."/>
            <person name="Wilson R."/>
            <person name="Cheng Z."/>
            <person name="Jin W."/>
            <person name="Jiang J."/>
            <person name="Leong S.A."/>
            <person name="Iwama H."/>
            <person name="Gojobori T."/>
            <person name="Itoh T."/>
            <person name="Niimura Y."/>
            <person name="Fujii Y."/>
            <person name="Habara T."/>
            <person name="Sakai H."/>
            <person name="Sato Y."/>
            <person name="Wilson G."/>
            <person name="Kumar K."/>
            <person name="McCouch S."/>
            <person name="Juretic N."/>
            <person name="Hoen D."/>
            <person name="Wright S."/>
            <person name="Bruskiewich R."/>
            <person name="Bureau T."/>
            <person name="Miyao A."/>
            <person name="Hirochika H."/>
            <person name="Nishikawa T."/>
            <person name="Kadowaki K."/>
            <person name="Sugiura M."/>
            <person name="Burr B."/>
            <person name="Sasaki T."/>
        </authorList>
    </citation>
    <scope>NUCLEOTIDE SEQUENCE [LARGE SCALE GENOMIC DNA]</scope>
    <source>
        <strain evidence="3">cv. Nipponbare</strain>
    </source>
</reference>
<feature type="non-terminal residue" evidence="2">
    <location>
        <position position="1"/>
    </location>
</feature>
<sequence>KKKRTPTLYWAESWPAFSPISFSTARCSAASTLITAATAPAKSKVLSIIKGTRRFVDCCCCAVRLDQRTHRWRRTPGRAAAGRGRRRPRRSREGTSPRRAAPPPPARGSCARCSPPRRAPSSSPSSRPRLQHQSPPPLQVIFRATHWLRFWAQLQRCEMMGSS</sequence>
<evidence type="ECO:0000313" key="2">
    <source>
        <dbReference type="EMBL" id="BAS84146.1"/>
    </source>
</evidence>
<dbReference type="AlphaFoldDB" id="A0A0P0VXC1"/>
<gene>
    <name evidence="2" type="ordered locus">Os03g0344232</name>
    <name evidence="2" type="ORF">OSNPB_030344232</name>
</gene>